<gene>
    <name evidence="4" type="ORF">JMUB590_2121</name>
</gene>
<evidence type="ECO:0000313" key="4">
    <source>
        <dbReference type="EMBL" id="BBD93175.1"/>
    </source>
</evidence>
<evidence type="ECO:0000256" key="2">
    <source>
        <dbReference type="SAM" id="SignalP"/>
    </source>
</evidence>
<name>A0ABN5W607_9STAP</name>
<sequence length="267" mass="30508">MLKAFSLVSTASIALMSLSLFYAPDTNAKGLSHEKSEFSANVQKPTSSQSSTQANALKKVNEKNLTSNPDDPSLPKDSKVNRYIIENHLQHSKIVKDPRMNNLPKNPYKFKSYIGIVIHEVGEDHRSLQDWVDQMYRTFDRAFVHAFVDNNEIHITAPSEYYVWGAGAKANPYFYQIELVRQYTFEDFAKSVNNQAWLAAYMLKQNGIKPTLADDNEGIGSIISHNAVSQYWGGTDHVDPIEYYARWGYDMHQLFELVKYHYDNIPG</sequence>
<dbReference type="InterPro" id="IPR002502">
    <property type="entry name" value="Amidase_domain"/>
</dbReference>
<feature type="region of interest" description="Disordered" evidence="1">
    <location>
        <begin position="34"/>
        <end position="77"/>
    </location>
</feature>
<reference evidence="4 5" key="1">
    <citation type="submission" date="2018-05" db="EMBL/GenBank/DDBJ databases">
        <title>Complete genome sequencing of three human clinical isolates of Staphylococcus caprae reveals virulence factors similar to those of S. epidermidis and S. capitis.</title>
        <authorList>
            <person name="Watanabe S."/>
            <person name="Cui L."/>
        </authorList>
    </citation>
    <scope>NUCLEOTIDE SEQUENCE [LARGE SCALE GENOMIC DNA]</scope>
    <source>
        <strain evidence="4 5">JMUB590</strain>
    </source>
</reference>
<evidence type="ECO:0000313" key="5">
    <source>
        <dbReference type="Proteomes" id="UP000274772"/>
    </source>
</evidence>
<feature type="domain" description="N-acetylmuramoyl-L-alanine amidase" evidence="3">
    <location>
        <begin position="101"/>
        <end position="241"/>
    </location>
</feature>
<evidence type="ECO:0000259" key="3">
    <source>
        <dbReference type="SMART" id="SM00644"/>
    </source>
</evidence>
<feature type="chain" id="PRO_5047277662" evidence="2">
    <location>
        <begin position="23"/>
        <end position="267"/>
    </location>
</feature>
<dbReference type="EMBL" id="AP018586">
    <property type="protein sequence ID" value="BBD93175.1"/>
    <property type="molecule type" value="Genomic_DNA"/>
</dbReference>
<dbReference type="Pfam" id="PF01510">
    <property type="entry name" value="Amidase_2"/>
    <property type="match status" value="1"/>
</dbReference>
<organism evidence="4 5">
    <name type="scientific">Staphylococcus caprae</name>
    <dbReference type="NCBI Taxonomy" id="29380"/>
    <lineage>
        <taxon>Bacteria</taxon>
        <taxon>Bacillati</taxon>
        <taxon>Bacillota</taxon>
        <taxon>Bacilli</taxon>
        <taxon>Bacillales</taxon>
        <taxon>Staphylococcaceae</taxon>
        <taxon>Staphylococcus</taxon>
    </lineage>
</organism>
<feature type="signal peptide" evidence="2">
    <location>
        <begin position="1"/>
        <end position="22"/>
    </location>
</feature>
<evidence type="ECO:0000256" key="1">
    <source>
        <dbReference type="SAM" id="MobiDB-lite"/>
    </source>
</evidence>
<dbReference type="InterPro" id="IPR036505">
    <property type="entry name" value="Amidase/PGRP_sf"/>
</dbReference>
<keyword evidence="5" id="KW-1185">Reference proteome</keyword>
<dbReference type="GeneID" id="58051856"/>
<dbReference type="Proteomes" id="UP000274772">
    <property type="component" value="Chromosome"/>
</dbReference>
<dbReference type="SUPFAM" id="SSF55846">
    <property type="entry name" value="N-acetylmuramoyl-L-alanine amidase-like"/>
    <property type="match status" value="1"/>
</dbReference>
<dbReference type="Gene3D" id="3.40.80.10">
    <property type="entry name" value="Peptidoglycan recognition protein-like"/>
    <property type="match status" value="1"/>
</dbReference>
<dbReference type="SMART" id="SM00644">
    <property type="entry name" value="Ami_2"/>
    <property type="match status" value="1"/>
</dbReference>
<accession>A0ABN5W607</accession>
<dbReference type="RefSeq" id="WP_002441526.1">
    <property type="nucleotide sequence ID" value="NZ_AP018585.1"/>
</dbReference>
<dbReference type="CDD" id="cd06583">
    <property type="entry name" value="PGRP"/>
    <property type="match status" value="1"/>
</dbReference>
<proteinExistence type="predicted"/>
<feature type="compositionally biased region" description="Polar residues" evidence="1">
    <location>
        <begin position="38"/>
        <end position="55"/>
    </location>
</feature>
<protein>
    <submittedName>
        <fullName evidence="4">Extracellular amidase</fullName>
    </submittedName>
</protein>
<keyword evidence="2" id="KW-0732">Signal</keyword>